<keyword evidence="2" id="KW-1185">Reference proteome</keyword>
<name>A0ACC2K7V7_PERAE</name>
<comment type="caution">
    <text evidence="1">The sequence shown here is derived from an EMBL/GenBank/DDBJ whole genome shotgun (WGS) entry which is preliminary data.</text>
</comment>
<reference evidence="1 2" key="1">
    <citation type="journal article" date="2022" name="Hortic Res">
        <title>A haplotype resolved chromosomal level avocado genome allows analysis of novel avocado genes.</title>
        <authorList>
            <person name="Nath O."/>
            <person name="Fletcher S.J."/>
            <person name="Hayward A."/>
            <person name="Shaw L.M."/>
            <person name="Masouleh A.K."/>
            <person name="Furtado A."/>
            <person name="Henry R.J."/>
            <person name="Mitter N."/>
        </authorList>
    </citation>
    <scope>NUCLEOTIDE SEQUENCE [LARGE SCALE GENOMIC DNA]</scope>
    <source>
        <strain evidence="2">cv. Hass</strain>
    </source>
</reference>
<dbReference type="EMBL" id="CM056812">
    <property type="protein sequence ID" value="KAJ8617215.1"/>
    <property type="molecule type" value="Genomic_DNA"/>
</dbReference>
<dbReference type="Proteomes" id="UP001234297">
    <property type="component" value="Chromosome 4"/>
</dbReference>
<evidence type="ECO:0000313" key="1">
    <source>
        <dbReference type="EMBL" id="KAJ8617215.1"/>
    </source>
</evidence>
<accession>A0ACC2K7V7</accession>
<organism evidence="1 2">
    <name type="scientific">Persea americana</name>
    <name type="common">Avocado</name>
    <dbReference type="NCBI Taxonomy" id="3435"/>
    <lineage>
        <taxon>Eukaryota</taxon>
        <taxon>Viridiplantae</taxon>
        <taxon>Streptophyta</taxon>
        <taxon>Embryophyta</taxon>
        <taxon>Tracheophyta</taxon>
        <taxon>Spermatophyta</taxon>
        <taxon>Magnoliopsida</taxon>
        <taxon>Magnoliidae</taxon>
        <taxon>Laurales</taxon>
        <taxon>Lauraceae</taxon>
        <taxon>Persea</taxon>
    </lineage>
</organism>
<gene>
    <name evidence="1" type="ORF">MRB53_013401</name>
</gene>
<proteinExistence type="predicted"/>
<sequence>MLQLGTPVSVAEVLSILQTEPLSFAPSSSHLSTVHIQKLSALIHQQGPAGLESQRAQVQSQTHPPPPQSYASLLSQPPISLPKSMPSTSWIDGKPSVKIPKDMISSSQESFSFAAIGRFEGKRPSLE</sequence>
<evidence type="ECO:0000313" key="2">
    <source>
        <dbReference type="Proteomes" id="UP001234297"/>
    </source>
</evidence>
<protein>
    <submittedName>
        <fullName evidence="1">Uncharacterized protein</fullName>
    </submittedName>
</protein>